<comment type="similarity">
    <text evidence="1">Belongs to the arrestin family.</text>
</comment>
<feature type="region of interest" description="Disordered" evidence="2">
    <location>
        <begin position="176"/>
        <end position="199"/>
    </location>
</feature>
<dbReference type="SMART" id="SM01017">
    <property type="entry name" value="Arrestin_C"/>
    <property type="match status" value="1"/>
</dbReference>
<dbReference type="Pfam" id="PF00339">
    <property type="entry name" value="Arrestin_N"/>
    <property type="match status" value="1"/>
</dbReference>
<dbReference type="InterPro" id="IPR014752">
    <property type="entry name" value="Arrestin-like_C"/>
</dbReference>
<dbReference type="Pfam" id="PF00078">
    <property type="entry name" value="RVT_1"/>
    <property type="match status" value="1"/>
</dbReference>
<dbReference type="SUPFAM" id="SSF56672">
    <property type="entry name" value="DNA/RNA polymerases"/>
    <property type="match status" value="1"/>
</dbReference>
<dbReference type="PROSITE" id="PS50878">
    <property type="entry name" value="RT_POL"/>
    <property type="match status" value="1"/>
</dbReference>
<dbReference type="Pfam" id="PF02752">
    <property type="entry name" value="Arrestin_C"/>
    <property type="match status" value="1"/>
</dbReference>
<feature type="compositionally biased region" description="Pro residues" evidence="2">
    <location>
        <begin position="186"/>
        <end position="198"/>
    </location>
</feature>
<dbReference type="InterPro" id="IPR011021">
    <property type="entry name" value="Arrestin-like_N"/>
</dbReference>
<evidence type="ECO:0000313" key="5">
    <source>
        <dbReference type="Proteomes" id="UP001274896"/>
    </source>
</evidence>
<dbReference type="InterPro" id="IPR014756">
    <property type="entry name" value="Ig_E-set"/>
</dbReference>
<dbReference type="InterPro" id="IPR043502">
    <property type="entry name" value="DNA/RNA_pol_sf"/>
</dbReference>
<organism evidence="4 5">
    <name type="scientific">Hemibagrus guttatus</name>
    <dbReference type="NCBI Taxonomy" id="175788"/>
    <lineage>
        <taxon>Eukaryota</taxon>
        <taxon>Metazoa</taxon>
        <taxon>Chordata</taxon>
        <taxon>Craniata</taxon>
        <taxon>Vertebrata</taxon>
        <taxon>Euteleostomi</taxon>
        <taxon>Actinopterygii</taxon>
        <taxon>Neopterygii</taxon>
        <taxon>Teleostei</taxon>
        <taxon>Ostariophysi</taxon>
        <taxon>Siluriformes</taxon>
        <taxon>Bagridae</taxon>
        <taxon>Hemibagrus</taxon>
    </lineage>
</organism>
<dbReference type="EMBL" id="JAUCMX010000003">
    <property type="protein sequence ID" value="KAK3551147.1"/>
    <property type="molecule type" value="Genomic_DNA"/>
</dbReference>
<dbReference type="Gene3D" id="2.60.40.640">
    <property type="match status" value="2"/>
</dbReference>
<gene>
    <name evidence="4" type="ORF">QTP70_013902</name>
</gene>
<sequence length="904" mass="101258">AKTSAKPVVRTVKRWTSKTEQDLQACIECTDWSIFEAGATDLDELTETVTSYISFCEDMCIPTRTYLTFNNDKPWFTAKLRYLRQAKEDAFRNGDRVLYNQARNTLNKEIRVAKRSYAKKLENQFSSNDPASVWKGLKDITNYKTPSPSTEANQQLAEDLNEFYCRFETVGLTPHAPSEHLSTQPLTPPATPLSPPPALRFSEDDVRQIFLKQKRRKAPGPDGVTPACLKTCADQLAFIFSQIFNRSLELCEVPACFKHSTIIPIPKKPKITGLNDYRPVALTSVVMKSFERLVLAYLKNITGPLLDSLQFAYRENRSVDDAVNMGLHFILQHLDKSGTYVRLLFVDFSSAFNTIIPTLLQTKLTQLSVPSSICQWITSFLTDRHQLVKLGKFMSNSRTTSTGAPQGCVLSPLLFSLYTNDCTSTDPSVKLLKFADDTTVISLIQDGDESAYRQEIEQLAAWCSLNNLELNTLKTVEMIVDFRRNTPALPPLTIMNSTVPTVVIQSAKMVVMSKKPKIFKIEFRDSSKAFYSSGDKVAGRVVVEVSETTRVTAMRLYGIGCAKVEYSKGKQRCKDAIDYLKYQDVLHLDLQPTDSDGSVILRPGNTYEYTFGFELPQSGQLVSSYKGKFGYVEYYVKAVMDRPCQSHVECKKFFEVEEPIDVNTPDLMIPATGVKEKKLTCMFIPDGNVSVTAKIDRKGYCVGENICIDAKFENSCSRIIIPKAAIIITHTYHANGRTKVFREKISAVRGNHIISGMCDIWQGKTFRVPKLRPTILGCNIIHVDYTLMIYVHIPGSDKLTLELPLVIGTIPFTGFASRSSSMSSQVASSAASSSLPSMPSAPPSYSEIPIHDCLDPFITPLLDDYGEDDSPIFMYAREYHQIPPPAYTEVQEGCNSRGTAFESY</sequence>
<evidence type="ECO:0000256" key="1">
    <source>
        <dbReference type="ARBA" id="ARBA00005298"/>
    </source>
</evidence>
<evidence type="ECO:0000259" key="3">
    <source>
        <dbReference type="PROSITE" id="PS50878"/>
    </source>
</evidence>
<feature type="domain" description="Reverse transcriptase" evidence="3">
    <location>
        <begin position="246"/>
        <end position="499"/>
    </location>
</feature>
<dbReference type="InterPro" id="IPR000477">
    <property type="entry name" value="RT_dom"/>
</dbReference>
<dbReference type="InterPro" id="IPR011022">
    <property type="entry name" value="Arrestin_C-like"/>
</dbReference>
<name>A0AAE0VE17_9TELE</name>
<reference evidence="4" key="1">
    <citation type="submission" date="2023-06" db="EMBL/GenBank/DDBJ databases">
        <title>Male Hemibagrus guttatus genome.</title>
        <authorList>
            <person name="Bian C."/>
        </authorList>
    </citation>
    <scope>NUCLEOTIDE SEQUENCE</scope>
    <source>
        <strain evidence="4">Male_cb2023</strain>
        <tissue evidence="4">Muscle</tissue>
    </source>
</reference>
<dbReference type="AlphaFoldDB" id="A0AAE0VE17"/>
<keyword evidence="5" id="KW-1185">Reference proteome</keyword>
<dbReference type="PANTHER" id="PTHR47510:SF3">
    <property type="entry name" value="ENDO_EXONUCLEASE_PHOSPHATASE DOMAIN-CONTAINING PROTEIN"/>
    <property type="match status" value="1"/>
</dbReference>
<dbReference type="GO" id="GO:0007399">
    <property type="term" value="P:nervous system development"/>
    <property type="evidence" value="ECO:0007669"/>
    <property type="project" value="UniProtKB-ARBA"/>
</dbReference>
<proteinExistence type="inferred from homology"/>
<dbReference type="Proteomes" id="UP001274896">
    <property type="component" value="Unassembled WGS sequence"/>
</dbReference>
<feature type="non-terminal residue" evidence="4">
    <location>
        <position position="904"/>
    </location>
</feature>
<protein>
    <recommendedName>
        <fullName evidence="3">Reverse transcriptase domain-containing protein</fullName>
    </recommendedName>
</protein>
<dbReference type="SUPFAM" id="SSF81296">
    <property type="entry name" value="E set domains"/>
    <property type="match status" value="2"/>
</dbReference>
<dbReference type="PANTHER" id="PTHR47510">
    <property type="entry name" value="REVERSE TRANSCRIPTASE DOMAIN-CONTAINING PROTEIN"/>
    <property type="match status" value="1"/>
</dbReference>
<comment type="caution">
    <text evidence="4">The sequence shown here is derived from an EMBL/GenBank/DDBJ whole genome shotgun (WGS) entry which is preliminary data.</text>
</comment>
<dbReference type="CDD" id="cd01650">
    <property type="entry name" value="RT_nLTR_like"/>
    <property type="match status" value="1"/>
</dbReference>
<evidence type="ECO:0000256" key="2">
    <source>
        <dbReference type="SAM" id="MobiDB-lite"/>
    </source>
</evidence>
<accession>A0AAE0VE17</accession>
<evidence type="ECO:0000313" key="4">
    <source>
        <dbReference type="EMBL" id="KAK3551147.1"/>
    </source>
</evidence>